<evidence type="ECO:0000313" key="5">
    <source>
        <dbReference type="EMBL" id="TWG07950.1"/>
    </source>
</evidence>
<protein>
    <submittedName>
        <fullName evidence="5">Glycosyl transferase family 4</fullName>
    </submittedName>
</protein>
<keyword evidence="6" id="KW-1185">Reference proteome</keyword>
<feature type="domain" description="Glycosyl transferase family 1" evidence="3">
    <location>
        <begin position="169"/>
        <end position="316"/>
    </location>
</feature>
<feature type="domain" description="Glycosyltransferase subfamily 4-like N-terminal" evidence="4">
    <location>
        <begin position="80"/>
        <end position="153"/>
    </location>
</feature>
<dbReference type="CDD" id="cd03801">
    <property type="entry name" value="GT4_PimA-like"/>
    <property type="match status" value="1"/>
</dbReference>
<gene>
    <name evidence="5" type="ORF">FHU35_11569</name>
</gene>
<name>A0A561V8M1_9PSEU</name>
<dbReference type="AlphaFoldDB" id="A0A561V8M1"/>
<accession>A0A561V8M1</accession>
<keyword evidence="2 5" id="KW-0808">Transferase</keyword>
<evidence type="ECO:0000259" key="3">
    <source>
        <dbReference type="Pfam" id="PF00534"/>
    </source>
</evidence>
<dbReference type="EMBL" id="VIWX01000001">
    <property type="protein sequence ID" value="TWG07950.1"/>
    <property type="molecule type" value="Genomic_DNA"/>
</dbReference>
<sequence length="339" mass="34962">MRVHFVLPDAQHPSGGNAYDAHAAAGLSALGFDVREVAVAGTWPRPDEAARARLSDVLAAVADGGAVLLDGLVACGVPEVVGAHAGRLRIAVLVHLPLADETGLNPDEAAMLDAAERRTLRAADLVISTSPQAAQRLVDHHGLHPDRVRTAAPGTEPAPLSPGTDGVSRILCVASVTPRKGHDVLLEALAGTSLTCDVVGPQPDPATLDLLRALIEQHGLGRRVTLRGPLTGADLGDAYAAADLLVHPSRAETYGMAVTEALARGIPVMASATPDALGDGGLLLPPGDPGALAEALHRWVGDPGFRSGMRAAARRRREELQTWSANARQLGAALASLEA</sequence>
<dbReference type="GO" id="GO:0016757">
    <property type="term" value="F:glycosyltransferase activity"/>
    <property type="evidence" value="ECO:0007669"/>
    <property type="project" value="UniProtKB-KW"/>
</dbReference>
<dbReference type="InterPro" id="IPR028098">
    <property type="entry name" value="Glyco_trans_4-like_N"/>
</dbReference>
<keyword evidence="1" id="KW-0328">Glycosyltransferase</keyword>
<dbReference type="SUPFAM" id="SSF53756">
    <property type="entry name" value="UDP-Glycosyltransferase/glycogen phosphorylase"/>
    <property type="match status" value="1"/>
</dbReference>
<dbReference type="Gene3D" id="3.40.50.2000">
    <property type="entry name" value="Glycogen Phosphorylase B"/>
    <property type="match status" value="2"/>
</dbReference>
<organism evidence="5 6">
    <name type="scientific">Saccharopolyspora dendranthemae</name>
    <dbReference type="NCBI Taxonomy" id="1181886"/>
    <lineage>
        <taxon>Bacteria</taxon>
        <taxon>Bacillati</taxon>
        <taxon>Actinomycetota</taxon>
        <taxon>Actinomycetes</taxon>
        <taxon>Pseudonocardiales</taxon>
        <taxon>Pseudonocardiaceae</taxon>
        <taxon>Saccharopolyspora</taxon>
    </lineage>
</organism>
<evidence type="ECO:0000259" key="4">
    <source>
        <dbReference type="Pfam" id="PF13579"/>
    </source>
</evidence>
<dbReference type="Proteomes" id="UP000316184">
    <property type="component" value="Unassembled WGS sequence"/>
</dbReference>
<comment type="caution">
    <text evidence="5">The sequence shown here is derived from an EMBL/GenBank/DDBJ whole genome shotgun (WGS) entry which is preliminary data.</text>
</comment>
<evidence type="ECO:0000256" key="2">
    <source>
        <dbReference type="ARBA" id="ARBA00022679"/>
    </source>
</evidence>
<dbReference type="PANTHER" id="PTHR12526:SF510">
    <property type="entry name" value="D-INOSITOL 3-PHOSPHATE GLYCOSYLTRANSFERASE"/>
    <property type="match status" value="1"/>
</dbReference>
<dbReference type="RefSeq" id="WP_246110035.1">
    <property type="nucleotide sequence ID" value="NZ_VIWX01000001.1"/>
</dbReference>
<dbReference type="Pfam" id="PF13579">
    <property type="entry name" value="Glyco_trans_4_4"/>
    <property type="match status" value="1"/>
</dbReference>
<dbReference type="PANTHER" id="PTHR12526">
    <property type="entry name" value="GLYCOSYLTRANSFERASE"/>
    <property type="match status" value="1"/>
</dbReference>
<evidence type="ECO:0000313" key="6">
    <source>
        <dbReference type="Proteomes" id="UP000316184"/>
    </source>
</evidence>
<proteinExistence type="predicted"/>
<evidence type="ECO:0000256" key="1">
    <source>
        <dbReference type="ARBA" id="ARBA00022676"/>
    </source>
</evidence>
<dbReference type="Pfam" id="PF00534">
    <property type="entry name" value="Glycos_transf_1"/>
    <property type="match status" value="1"/>
</dbReference>
<reference evidence="5 6" key="1">
    <citation type="submission" date="2019-06" db="EMBL/GenBank/DDBJ databases">
        <title>Sequencing the genomes of 1000 actinobacteria strains.</title>
        <authorList>
            <person name="Klenk H.-P."/>
        </authorList>
    </citation>
    <scope>NUCLEOTIDE SEQUENCE [LARGE SCALE GENOMIC DNA]</scope>
    <source>
        <strain evidence="5 6">DSM 46699</strain>
    </source>
</reference>
<dbReference type="InterPro" id="IPR001296">
    <property type="entry name" value="Glyco_trans_1"/>
</dbReference>